<keyword evidence="4" id="KW-0472">Membrane</keyword>
<sequence length="379" mass="43139">MPFHLSPVSWLLVLCVAVQLWYAVYYFWPFGRRRVAETQEPDAAHEAEHPVSIVVAARNAADQLRQLMPALLNQEYERFEVVLIDDRSDDETVLYAQQLTQYYPNVRLVTVERTPNNLAPKKYALTLGVKVARYPYLLFTDADCVPTSYQWLRHMARGFDTGADLVLGYGPYAEAPGLLNKLVRFETLLTGLQYLGFAERGLPYMGVGRNLAYTKQTFMATKGFASHIRQLSGDDDLLVQDAVQLGRQAAVVTAAEAQTLSLAPTTWREWWHQKRRHMAAGNRYRFADRLRIGTFILANGLFYLATLAAFVVPDPEWVALAGAWVVRTSTALATYAQASRRLHDRQPLWLFPALDAGYFFAYFLLTASLVLYRNPSRWK</sequence>
<organism evidence="6 7">
    <name type="scientific">Hymenobacter oligotrophus</name>
    <dbReference type="NCBI Taxonomy" id="2319843"/>
    <lineage>
        <taxon>Bacteria</taxon>
        <taxon>Pseudomonadati</taxon>
        <taxon>Bacteroidota</taxon>
        <taxon>Cytophagia</taxon>
        <taxon>Cytophagales</taxon>
        <taxon>Hymenobacteraceae</taxon>
        <taxon>Hymenobacter</taxon>
    </lineage>
</organism>
<dbReference type="OrthoDB" id="9800276at2"/>
<keyword evidence="3 6" id="KW-0808">Transferase</keyword>
<evidence type="ECO:0000313" key="6">
    <source>
        <dbReference type="EMBL" id="AYA37245.1"/>
    </source>
</evidence>
<keyword evidence="4" id="KW-1133">Transmembrane helix</keyword>
<comment type="similarity">
    <text evidence="1">Belongs to the glycosyltransferase 2 family.</text>
</comment>
<dbReference type="KEGG" id="hyh:D3Y59_09375"/>
<protein>
    <submittedName>
        <fullName evidence="6">Glycosyltransferase</fullName>
    </submittedName>
</protein>
<reference evidence="6 7" key="1">
    <citation type="submission" date="2018-09" db="EMBL/GenBank/DDBJ databases">
        <title>Hymenobacter medium sp. nov., isolated from R2A medium.</title>
        <authorList>
            <person name="Yingchao G."/>
        </authorList>
    </citation>
    <scope>NUCLEOTIDE SEQUENCE [LARGE SCALE GENOMIC DNA]</scope>
    <source>
        <strain evidence="7">sh-6</strain>
    </source>
</reference>
<dbReference type="GO" id="GO:0016757">
    <property type="term" value="F:glycosyltransferase activity"/>
    <property type="evidence" value="ECO:0007669"/>
    <property type="project" value="UniProtKB-KW"/>
</dbReference>
<feature type="transmembrane region" description="Helical" evidence="4">
    <location>
        <begin position="348"/>
        <end position="372"/>
    </location>
</feature>
<feature type="transmembrane region" description="Helical" evidence="4">
    <location>
        <begin position="292"/>
        <end position="311"/>
    </location>
</feature>
<dbReference type="EMBL" id="CP032317">
    <property type="protein sequence ID" value="AYA37245.1"/>
    <property type="molecule type" value="Genomic_DNA"/>
</dbReference>
<dbReference type="Pfam" id="PF00535">
    <property type="entry name" value="Glycos_transf_2"/>
    <property type="match status" value="1"/>
</dbReference>
<dbReference type="AlphaFoldDB" id="A0A3B7R015"/>
<dbReference type="PANTHER" id="PTHR43630">
    <property type="entry name" value="POLY-BETA-1,6-N-ACETYL-D-GLUCOSAMINE SYNTHASE"/>
    <property type="match status" value="1"/>
</dbReference>
<dbReference type="RefSeq" id="WP_119444819.1">
    <property type="nucleotide sequence ID" value="NZ_CP032317.1"/>
</dbReference>
<dbReference type="Proteomes" id="UP000262802">
    <property type="component" value="Chromosome"/>
</dbReference>
<evidence type="ECO:0000256" key="1">
    <source>
        <dbReference type="ARBA" id="ARBA00006739"/>
    </source>
</evidence>
<evidence type="ECO:0000256" key="2">
    <source>
        <dbReference type="ARBA" id="ARBA00022676"/>
    </source>
</evidence>
<evidence type="ECO:0000256" key="3">
    <source>
        <dbReference type="ARBA" id="ARBA00022679"/>
    </source>
</evidence>
<feature type="transmembrane region" description="Helical" evidence="4">
    <location>
        <begin position="6"/>
        <end position="28"/>
    </location>
</feature>
<dbReference type="InterPro" id="IPR001173">
    <property type="entry name" value="Glyco_trans_2-like"/>
</dbReference>
<keyword evidence="2" id="KW-0328">Glycosyltransferase</keyword>
<evidence type="ECO:0000313" key="7">
    <source>
        <dbReference type="Proteomes" id="UP000262802"/>
    </source>
</evidence>
<dbReference type="PANTHER" id="PTHR43630:SF1">
    <property type="entry name" value="POLY-BETA-1,6-N-ACETYL-D-GLUCOSAMINE SYNTHASE"/>
    <property type="match status" value="1"/>
</dbReference>
<gene>
    <name evidence="6" type="ORF">D3Y59_09375</name>
</gene>
<keyword evidence="4" id="KW-0812">Transmembrane</keyword>
<dbReference type="Gene3D" id="3.90.550.10">
    <property type="entry name" value="Spore Coat Polysaccharide Biosynthesis Protein SpsA, Chain A"/>
    <property type="match status" value="1"/>
</dbReference>
<evidence type="ECO:0000256" key="4">
    <source>
        <dbReference type="SAM" id="Phobius"/>
    </source>
</evidence>
<feature type="domain" description="Glycosyltransferase 2-like" evidence="5">
    <location>
        <begin position="52"/>
        <end position="185"/>
    </location>
</feature>
<proteinExistence type="inferred from homology"/>
<accession>A0A3B7R015</accession>
<name>A0A3B7R015_9BACT</name>
<dbReference type="SUPFAM" id="SSF53448">
    <property type="entry name" value="Nucleotide-diphospho-sugar transferases"/>
    <property type="match status" value="1"/>
</dbReference>
<dbReference type="InterPro" id="IPR029044">
    <property type="entry name" value="Nucleotide-diphossugar_trans"/>
</dbReference>
<evidence type="ECO:0000259" key="5">
    <source>
        <dbReference type="Pfam" id="PF00535"/>
    </source>
</evidence>
<keyword evidence="7" id="KW-1185">Reference proteome</keyword>